<protein>
    <submittedName>
        <fullName evidence="2">Cyclin-A2</fullName>
    </submittedName>
</protein>
<sequence length="109" mass="12490">MIIDSSDDEDFECTKETTPEIHDIDGGNDIFLVTEYASEIYQYLKQAELKSRPKPGYMKKQPDINHSMRAILVDWLVEVAEEYKLFASDTLFNNKLYRPFPVSHVGAAG</sequence>
<dbReference type="SUPFAM" id="SSF47954">
    <property type="entry name" value="Cyclin-like"/>
    <property type="match status" value="1"/>
</dbReference>
<dbReference type="InterPro" id="IPR039361">
    <property type="entry name" value="Cyclin"/>
</dbReference>
<dbReference type="Pfam" id="PF00134">
    <property type="entry name" value="Cyclin_N"/>
    <property type="match status" value="1"/>
</dbReference>
<dbReference type="InterPro" id="IPR006671">
    <property type="entry name" value="Cyclin_N"/>
</dbReference>
<name>A0A9W9YYR0_9CNID</name>
<dbReference type="Gene3D" id="1.10.472.10">
    <property type="entry name" value="Cyclin-like"/>
    <property type="match status" value="2"/>
</dbReference>
<dbReference type="OrthoDB" id="5590282at2759"/>
<dbReference type="PANTHER" id="PTHR10177">
    <property type="entry name" value="CYCLINS"/>
    <property type="match status" value="1"/>
</dbReference>
<reference evidence="2" key="1">
    <citation type="submission" date="2023-01" db="EMBL/GenBank/DDBJ databases">
        <title>Genome assembly of the deep-sea coral Lophelia pertusa.</title>
        <authorList>
            <person name="Herrera S."/>
            <person name="Cordes E."/>
        </authorList>
    </citation>
    <scope>NUCLEOTIDE SEQUENCE</scope>
    <source>
        <strain evidence="2">USNM1676648</strain>
        <tissue evidence="2">Polyp</tissue>
    </source>
</reference>
<proteinExistence type="predicted"/>
<dbReference type="AlphaFoldDB" id="A0A9W9YYR0"/>
<comment type="caution">
    <text evidence="2">The sequence shown here is derived from an EMBL/GenBank/DDBJ whole genome shotgun (WGS) entry which is preliminary data.</text>
</comment>
<keyword evidence="3" id="KW-1185">Reference proteome</keyword>
<dbReference type="InterPro" id="IPR036915">
    <property type="entry name" value="Cyclin-like_sf"/>
</dbReference>
<evidence type="ECO:0000259" key="1">
    <source>
        <dbReference type="Pfam" id="PF00134"/>
    </source>
</evidence>
<accession>A0A9W9YYR0</accession>
<gene>
    <name evidence="2" type="primary">CCNA2_2</name>
    <name evidence="2" type="ORF">OS493_021397</name>
</gene>
<feature type="domain" description="Cyclin N-terminal" evidence="1">
    <location>
        <begin position="39"/>
        <end position="86"/>
    </location>
</feature>
<dbReference type="EMBL" id="MU826839">
    <property type="protein sequence ID" value="KAJ7371971.1"/>
    <property type="molecule type" value="Genomic_DNA"/>
</dbReference>
<evidence type="ECO:0000313" key="2">
    <source>
        <dbReference type="EMBL" id="KAJ7371971.1"/>
    </source>
</evidence>
<organism evidence="2 3">
    <name type="scientific">Desmophyllum pertusum</name>
    <dbReference type="NCBI Taxonomy" id="174260"/>
    <lineage>
        <taxon>Eukaryota</taxon>
        <taxon>Metazoa</taxon>
        <taxon>Cnidaria</taxon>
        <taxon>Anthozoa</taxon>
        <taxon>Hexacorallia</taxon>
        <taxon>Scleractinia</taxon>
        <taxon>Caryophylliina</taxon>
        <taxon>Caryophylliidae</taxon>
        <taxon>Desmophyllum</taxon>
    </lineage>
</organism>
<evidence type="ECO:0000313" key="3">
    <source>
        <dbReference type="Proteomes" id="UP001163046"/>
    </source>
</evidence>
<dbReference type="Proteomes" id="UP001163046">
    <property type="component" value="Unassembled WGS sequence"/>
</dbReference>